<keyword evidence="7" id="KW-0378">Hydrolase</keyword>
<dbReference type="GO" id="GO:0005975">
    <property type="term" value="P:carbohydrate metabolic process"/>
    <property type="evidence" value="ECO:0007669"/>
    <property type="project" value="UniProtKB-UniRule"/>
</dbReference>
<reference evidence="9 10" key="1">
    <citation type="submission" date="2018-04" db="EMBL/GenBank/DDBJ databases">
        <title>Active sludge and wastewater microbial communities from Klosterneuburg, Austria.</title>
        <authorList>
            <person name="Wagner M."/>
        </authorList>
    </citation>
    <scope>NUCLEOTIDE SEQUENCE [LARGE SCALE GENOMIC DNA]</scope>
    <source>
        <strain evidence="9 10">Nl12</strain>
    </source>
</reference>
<comment type="catalytic activity">
    <reaction evidence="1 7">
        <text>6-phospho-D-glucono-1,5-lactone + H2O = 6-phospho-D-gluconate + H(+)</text>
        <dbReference type="Rhea" id="RHEA:12556"/>
        <dbReference type="ChEBI" id="CHEBI:15377"/>
        <dbReference type="ChEBI" id="CHEBI:15378"/>
        <dbReference type="ChEBI" id="CHEBI:57955"/>
        <dbReference type="ChEBI" id="CHEBI:58759"/>
        <dbReference type="EC" id="3.1.1.31"/>
    </reaction>
</comment>
<dbReference type="Pfam" id="PF01182">
    <property type="entry name" value="Glucosamine_iso"/>
    <property type="match status" value="1"/>
</dbReference>
<dbReference type="GO" id="GO:0006098">
    <property type="term" value="P:pentose-phosphate shunt"/>
    <property type="evidence" value="ECO:0007669"/>
    <property type="project" value="UniProtKB-UniPathway"/>
</dbReference>
<dbReference type="InterPro" id="IPR037171">
    <property type="entry name" value="NagB/RpiA_transferase-like"/>
</dbReference>
<dbReference type="PANTHER" id="PTHR11054">
    <property type="entry name" value="6-PHOSPHOGLUCONOLACTONASE"/>
    <property type="match status" value="1"/>
</dbReference>
<organism evidence="9 10">
    <name type="scientific">Nitrosospira multiformis</name>
    <dbReference type="NCBI Taxonomy" id="1231"/>
    <lineage>
        <taxon>Bacteria</taxon>
        <taxon>Pseudomonadati</taxon>
        <taxon>Pseudomonadota</taxon>
        <taxon>Betaproteobacteria</taxon>
        <taxon>Nitrosomonadales</taxon>
        <taxon>Nitrosomonadaceae</taxon>
        <taxon>Nitrosospira</taxon>
    </lineage>
</organism>
<evidence type="ECO:0000256" key="1">
    <source>
        <dbReference type="ARBA" id="ARBA00000832"/>
    </source>
</evidence>
<evidence type="ECO:0000256" key="3">
    <source>
        <dbReference type="ARBA" id="ARBA00004961"/>
    </source>
</evidence>
<evidence type="ECO:0000256" key="6">
    <source>
        <dbReference type="ARBA" id="ARBA00020337"/>
    </source>
</evidence>
<dbReference type="InterPro" id="IPR039104">
    <property type="entry name" value="6PGL"/>
</dbReference>
<sequence length="238" mass="26133">MESTDLQQYRWHEYADLATLQDAAVAAILDSAASAIQERGRFNLVLAGGESPREIYRRLCSAPADWSLWHIYYGDERCVPPTQEELNSHMAEEAWLSHVPIPPAQIHAIPNGPRADKAAEAYAQTLRGVGYFDLTLLGLGSDGHTASLFPGNDWGMAPDSPDTLAIFNSPKRPPQRVSLSATRLNRSRRIIFLVSGESKHKAVARWRAGGNIPARAIMGENGVDILVESALLLPVKEQ</sequence>
<dbReference type="Proteomes" id="UP000244152">
    <property type="component" value="Unassembled WGS sequence"/>
</dbReference>
<comment type="similarity">
    <text evidence="4 7">Belongs to the glucosamine/galactosamine-6-phosphate isomerase family. 6-phosphogluconolactonase subfamily.</text>
</comment>
<evidence type="ECO:0000259" key="8">
    <source>
        <dbReference type="Pfam" id="PF01182"/>
    </source>
</evidence>
<dbReference type="PANTHER" id="PTHR11054:SF0">
    <property type="entry name" value="6-PHOSPHOGLUCONOLACTONASE"/>
    <property type="match status" value="1"/>
</dbReference>
<evidence type="ECO:0000313" key="10">
    <source>
        <dbReference type="Proteomes" id="UP000244152"/>
    </source>
</evidence>
<dbReference type="InterPro" id="IPR005900">
    <property type="entry name" value="6-phosphogluconolactonase_DevB"/>
</dbReference>
<gene>
    <name evidence="7" type="primary">pgl</name>
    <name evidence="9" type="ORF">C8R21_12425</name>
</gene>
<dbReference type="AlphaFoldDB" id="A0A2T5I751"/>
<protein>
    <recommendedName>
        <fullName evidence="6 7">6-phosphogluconolactonase</fullName>
        <shortName evidence="7">6PGL</shortName>
        <ecNumber evidence="5 7">3.1.1.31</ecNumber>
    </recommendedName>
</protein>
<comment type="function">
    <text evidence="2 7">Hydrolysis of 6-phosphogluconolactone to 6-phosphogluconate.</text>
</comment>
<feature type="domain" description="Glucosamine/galactosamine-6-phosphate isomerase" evidence="8">
    <location>
        <begin position="17"/>
        <end position="220"/>
    </location>
</feature>
<dbReference type="SUPFAM" id="SSF100950">
    <property type="entry name" value="NagB/RpiA/CoA transferase-like"/>
    <property type="match status" value="1"/>
</dbReference>
<dbReference type="UniPathway" id="UPA00115">
    <property type="reaction ID" value="UER00409"/>
</dbReference>
<comment type="caution">
    <text evidence="9">The sequence shown here is derived from an EMBL/GenBank/DDBJ whole genome shotgun (WGS) entry which is preliminary data.</text>
</comment>
<proteinExistence type="inferred from homology"/>
<evidence type="ECO:0000256" key="2">
    <source>
        <dbReference type="ARBA" id="ARBA00002681"/>
    </source>
</evidence>
<evidence type="ECO:0000256" key="5">
    <source>
        <dbReference type="ARBA" id="ARBA00013198"/>
    </source>
</evidence>
<dbReference type="EC" id="3.1.1.31" evidence="5 7"/>
<dbReference type="NCBIfam" id="TIGR01198">
    <property type="entry name" value="pgl"/>
    <property type="match status" value="1"/>
</dbReference>
<dbReference type="GO" id="GO:0017057">
    <property type="term" value="F:6-phosphogluconolactonase activity"/>
    <property type="evidence" value="ECO:0007669"/>
    <property type="project" value="UniProtKB-UniRule"/>
</dbReference>
<evidence type="ECO:0000313" key="9">
    <source>
        <dbReference type="EMBL" id="PTQ79661.1"/>
    </source>
</evidence>
<dbReference type="RefSeq" id="WP_107762889.1">
    <property type="nucleotide sequence ID" value="NZ_QAOK01000024.1"/>
</dbReference>
<dbReference type="InterPro" id="IPR006148">
    <property type="entry name" value="Glc/Gal-6P_isomerase"/>
</dbReference>
<dbReference type="Gene3D" id="3.40.50.1360">
    <property type="match status" value="1"/>
</dbReference>
<evidence type="ECO:0000256" key="7">
    <source>
        <dbReference type="RuleBase" id="RU365095"/>
    </source>
</evidence>
<accession>A0A2T5I751</accession>
<dbReference type="CDD" id="cd01400">
    <property type="entry name" value="6PGL"/>
    <property type="match status" value="1"/>
</dbReference>
<evidence type="ECO:0000256" key="4">
    <source>
        <dbReference type="ARBA" id="ARBA00010662"/>
    </source>
</evidence>
<dbReference type="EMBL" id="QAOK01000024">
    <property type="protein sequence ID" value="PTQ79661.1"/>
    <property type="molecule type" value="Genomic_DNA"/>
</dbReference>
<comment type="pathway">
    <text evidence="3 7">Carbohydrate degradation; pentose phosphate pathway; D-ribulose 5-phosphate from D-glucose 6-phosphate (oxidative stage): step 2/3.</text>
</comment>
<name>A0A2T5I751_9PROT</name>